<accession>A0A7S3PQZ0</accession>
<dbReference type="InterPro" id="IPR049625">
    <property type="entry name" value="Glyco_transf_61_cat"/>
</dbReference>
<organism evidence="2">
    <name type="scientific">Aplanochytrium stocchinoi</name>
    <dbReference type="NCBI Taxonomy" id="215587"/>
    <lineage>
        <taxon>Eukaryota</taxon>
        <taxon>Sar</taxon>
        <taxon>Stramenopiles</taxon>
        <taxon>Bigyra</taxon>
        <taxon>Labyrinthulomycetes</taxon>
        <taxon>Thraustochytrida</taxon>
        <taxon>Thraustochytriidae</taxon>
        <taxon>Aplanochytrium</taxon>
    </lineage>
</organism>
<gene>
    <name evidence="2" type="ORF">ASTO00021_LOCUS17644</name>
</gene>
<name>A0A7S3PQZ0_9STRA</name>
<dbReference type="EMBL" id="HBIN01022942">
    <property type="protein sequence ID" value="CAE0447679.1"/>
    <property type="molecule type" value="Transcribed_RNA"/>
</dbReference>
<evidence type="ECO:0000259" key="1">
    <source>
        <dbReference type="Pfam" id="PF04577"/>
    </source>
</evidence>
<feature type="domain" description="Glycosyltransferase 61 catalytic" evidence="1">
    <location>
        <begin position="159"/>
        <end position="346"/>
    </location>
</feature>
<proteinExistence type="predicted"/>
<sequence length="403" mass="46268">MAVPKACTAMWTAAVFIFLSFLFFLLSISENNIIQPPLVPGLYRRNASLCRSLHLNRLPYKDFPWFPSWEFLFPYDLGYGAIYVPKLRYGPVPGWKLVPGFFEHQRCLLNVWGMSGNTFYKKRLFLIPPFKDHDLHEMHKIVRVKVGLPWSSTEYEQNYEHWFDQTAPMILAFKETLATYGEDAKLIVRTDEVSVFYREILKIFQVPEKHLMLVEPFTLILVERLIVAPMTDVKGTKPESMMFRLALHANVARETNCDINSHKKGRTKMLFLARARGGINNNAAGVKRRQIVNNDQLIQWAKEAGADVNGTVTLTLLEKASFFCKYECVVIQAGAGMVNFMLTPPSLKRVVIIAGAYNPSAYKKWLRKLGYEVVYAKTSYTGTVFSDNITVLDNPFRFCSMDR</sequence>
<dbReference type="AlphaFoldDB" id="A0A7S3PQZ0"/>
<dbReference type="GO" id="GO:0016757">
    <property type="term" value="F:glycosyltransferase activity"/>
    <property type="evidence" value="ECO:0007669"/>
    <property type="project" value="InterPro"/>
</dbReference>
<protein>
    <recommendedName>
        <fullName evidence="1">Glycosyltransferase 61 catalytic domain-containing protein</fullName>
    </recommendedName>
</protein>
<reference evidence="2" key="1">
    <citation type="submission" date="2021-01" db="EMBL/GenBank/DDBJ databases">
        <authorList>
            <person name="Corre E."/>
            <person name="Pelletier E."/>
            <person name="Niang G."/>
            <person name="Scheremetjew M."/>
            <person name="Finn R."/>
            <person name="Kale V."/>
            <person name="Holt S."/>
            <person name="Cochrane G."/>
            <person name="Meng A."/>
            <person name="Brown T."/>
            <person name="Cohen L."/>
        </authorList>
    </citation>
    <scope>NUCLEOTIDE SEQUENCE</scope>
    <source>
        <strain evidence="2">GSBS06</strain>
    </source>
</reference>
<evidence type="ECO:0000313" key="2">
    <source>
        <dbReference type="EMBL" id="CAE0447679.1"/>
    </source>
</evidence>
<dbReference type="Pfam" id="PF04577">
    <property type="entry name" value="Glyco_transf_61"/>
    <property type="match status" value="1"/>
</dbReference>